<sequence>MPSTAQTAQQQTAWPEGVIARYLTVGGATVDIQHDAFYVYDTEPTSTVVKCGGCPDIHTEQWAEYADSFDGGVSWADKEARKWAQAHAEKCRALPRPTA</sequence>
<dbReference type="Proteomes" id="UP000032234">
    <property type="component" value="Chromosome"/>
</dbReference>
<keyword evidence="2" id="KW-1185">Reference proteome</keyword>
<dbReference type="HOGENOM" id="CLU_163422_0_0_11"/>
<organism evidence="1 2">
    <name type="scientific">Streptomyces cyaneogriseus subsp. noncyanogenus</name>
    <dbReference type="NCBI Taxonomy" id="477245"/>
    <lineage>
        <taxon>Bacteria</taxon>
        <taxon>Bacillati</taxon>
        <taxon>Actinomycetota</taxon>
        <taxon>Actinomycetes</taxon>
        <taxon>Kitasatosporales</taxon>
        <taxon>Streptomycetaceae</taxon>
        <taxon>Streptomyces</taxon>
    </lineage>
</organism>
<dbReference type="OrthoDB" id="3542740at2"/>
<dbReference type="AlphaFoldDB" id="A0A0C5GJT6"/>
<dbReference type="STRING" id="477245.TU94_28295"/>
<dbReference type="PATRIC" id="fig|477245.3.peg.6003"/>
<dbReference type="KEGG" id="scw:TU94_28295"/>
<evidence type="ECO:0000313" key="2">
    <source>
        <dbReference type="Proteomes" id="UP000032234"/>
    </source>
</evidence>
<gene>
    <name evidence="1" type="ORF">TU94_28295</name>
</gene>
<proteinExistence type="predicted"/>
<reference evidence="1 2" key="1">
    <citation type="submission" date="2015-02" db="EMBL/GenBank/DDBJ databases">
        <title>Genome sequence of thermotolerant Streptomyces cyaneogriseus subsp. Noncyanogenus NMWT1, the producer of nematocidal antibiotics nemadectin.</title>
        <authorList>
            <person name="Wang H."/>
            <person name="Li C."/>
            <person name="Xiang W."/>
            <person name="Wang X."/>
        </authorList>
    </citation>
    <scope>NUCLEOTIDE SEQUENCE [LARGE SCALE GENOMIC DNA]</scope>
    <source>
        <strain evidence="1 2">NMWT 1</strain>
    </source>
</reference>
<dbReference type="RefSeq" id="WP_044385835.1">
    <property type="nucleotide sequence ID" value="NZ_CP010849.1"/>
</dbReference>
<accession>A0A0C5GJT6</accession>
<evidence type="ECO:0000313" key="1">
    <source>
        <dbReference type="EMBL" id="AJP04766.1"/>
    </source>
</evidence>
<dbReference type="EMBL" id="CP010849">
    <property type="protein sequence ID" value="AJP04766.1"/>
    <property type="molecule type" value="Genomic_DNA"/>
</dbReference>
<protein>
    <submittedName>
        <fullName evidence="1">Uncharacterized protein</fullName>
    </submittedName>
</protein>
<name>A0A0C5GJT6_9ACTN</name>